<dbReference type="AlphaFoldDB" id="A0A835TTL7"/>
<evidence type="ECO:0000256" key="9">
    <source>
        <dbReference type="ARBA" id="ARBA00023136"/>
    </source>
</evidence>
<evidence type="ECO:0000313" key="18">
    <source>
        <dbReference type="EMBL" id="KAI1234812.1"/>
    </source>
</evidence>
<evidence type="ECO:0000256" key="15">
    <source>
        <dbReference type="SAM" id="MobiDB-lite"/>
    </source>
</evidence>
<keyword evidence="7 16" id="KW-1133">Transmembrane helix</keyword>
<feature type="compositionally biased region" description="Basic and acidic residues" evidence="15">
    <location>
        <begin position="1"/>
        <end position="22"/>
    </location>
</feature>
<dbReference type="Pfam" id="PF00287">
    <property type="entry name" value="Na_K-ATPase"/>
    <property type="match status" value="1"/>
</dbReference>
<comment type="caution">
    <text evidence="17">The sequence shown here is derived from an EMBL/GenBank/DDBJ whole genome shotgun (WGS) entry which is preliminary data.</text>
</comment>
<reference evidence="17" key="1">
    <citation type="submission" date="2020-10" db="EMBL/GenBank/DDBJ databases">
        <title>Feather gene expression reveals the developmental basis of iridescence in African starlings.</title>
        <authorList>
            <person name="Rubenstein D.R."/>
        </authorList>
    </citation>
    <scope>NUCLEOTIDE SEQUENCE</scope>
    <source>
        <strain evidence="17">SS15</strain>
        <tissue evidence="17">Liver</tissue>
    </source>
</reference>
<evidence type="ECO:0000256" key="12">
    <source>
        <dbReference type="ARBA" id="ARBA00039968"/>
    </source>
</evidence>
<keyword evidence="11" id="KW-0325">Glycoprotein</keyword>
<dbReference type="PROSITE" id="PS00391">
    <property type="entry name" value="ATPASE_NA_K_BETA_2"/>
    <property type="match status" value="1"/>
</dbReference>
<keyword evidence="6" id="KW-0735">Signal-anchor</keyword>
<evidence type="ECO:0000256" key="2">
    <source>
        <dbReference type="ARBA" id="ARBA00005876"/>
    </source>
</evidence>
<dbReference type="GO" id="GO:0006355">
    <property type="term" value="P:regulation of DNA-templated transcription"/>
    <property type="evidence" value="ECO:0007669"/>
    <property type="project" value="TreeGrafter"/>
</dbReference>
<evidence type="ECO:0000256" key="5">
    <source>
        <dbReference type="ARBA" id="ARBA00022781"/>
    </source>
</evidence>
<proteinExistence type="inferred from homology"/>
<dbReference type="OrthoDB" id="5912413at2759"/>
<sequence length="513" mass="57584">ENKHEEKVQNPDREKDEPKADMGSKTWADLAGEMKIFLWNPEERTCLGRTAKSWGLILLFYFIFYTCLAGMFAFCLYVMLLTLSPYTPRFRDRVSPPGVMIRPYLNGFTIAFNVSQPNTWQPYVDSMHHFLAAYDDKVQEEKNIKCVPGKYFIQGGNDSEVKKACRFKRSLLQNCSGIEDPTFGYSKGQPCILLKMNRIIGYRPGAGVPVSVDCKVQAANCNPGHAFIAPLFPGWKQGSGWVHIKHSTAELSQGLARDICSETSSEGSCILCPMSYKGNESHLRSVDFYPGNGTFDLMYYPYYGKFTHVNYTSPLVAMHFTDVQKNYSVPIQCSLNGKGIINDLNSDRFLGRIIFTLSIGKSKSGSLGKGKEQGRRATEVELGDRLYRLIASTTFSSSNDVRYKDKNDKESKCHAHCDGNKKVQKGDGFSTHHTMALLQGIPRVKNGLRFHTRNIPSLLALIYPGSTQSVKPFGLHCYPAGRYKEQQLAARGTELITFITNSYIPPSFEKAKS</sequence>
<dbReference type="GO" id="GO:1902600">
    <property type="term" value="P:proton transmembrane transport"/>
    <property type="evidence" value="ECO:0007669"/>
    <property type="project" value="UniProtKB-KW"/>
</dbReference>
<evidence type="ECO:0000313" key="19">
    <source>
        <dbReference type="Proteomes" id="UP000618051"/>
    </source>
</evidence>
<name>A0A835TTL7_9PASS</name>
<evidence type="ECO:0000256" key="16">
    <source>
        <dbReference type="SAM" id="Phobius"/>
    </source>
</evidence>
<feature type="non-terminal residue" evidence="17">
    <location>
        <position position="1"/>
    </location>
</feature>
<evidence type="ECO:0000313" key="17">
    <source>
        <dbReference type="EMBL" id="KAG0118637.1"/>
    </source>
</evidence>
<dbReference type="InterPro" id="IPR000402">
    <property type="entry name" value="Na/K_ATPase_sub_beta"/>
</dbReference>
<feature type="region of interest" description="Disordered" evidence="15">
    <location>
        <begin position="1"/>
        <end position="23"/>
    </location>
</feature>
<keyword evidence="19" id="KW-1185">Reference proteome</keyword>
<dbReference type="InterPro" id="IPR038702">
    <property type="entry name" value="Na/K_ATPase_sub_beta_sf"/>
</dbReference>
<reference evidence="18" key="3">
    <citation type="submission" date="2022-01" db="EMBL/GenBank/DDBJ databases">
        <authorList>
            <person name="Rubenstein D.R."/>
        </authorList>
    </citation>
    <scope>NUCLEOTIDE SEQUENCE</scope>
    <source>
        <strain evidence="18">SS15</strain>
        <tissue evidence="18">Liver</tissue>
    </source>
</reference>
<keyword evidence="8" id="KW-0406">Ion transport</keyword>
<evidence type="ECO:0000256" key="8">
    <source>
        <dbReference type="ARBA" id="ARBA00023065"/>
    </source>
</evidence>
<dbReference type="GO" id="GO:0006814">
    <property type="term" value="P:sodium ion transport"/>
    <property type="evidence" value="ECO:0007669"/>
    <property type="project" value="InterPro"/>
</dbReference>
<comment type="similarity">
    <text evidence="2">Belongs to the X(+)/potassium ATPases subunit beta family.</text>
</comment>
<keyword evidence="3" id="KW-0813">Transport</keyword>
<evidence type="ECO:0000256" key="6">
    <source>
        <dbReference type="ARBA" id="ARBA00022968"/>
    </source>
</evidence>
<evidence type="ECO:0000256" key="4">
    <source>
        <dbReference type="ARBA" id="ARBA00022692"/>
    </source>
</evidence>
<keyword evidence="4 16" id="KW-0812">Transmembrane</keyword>
<feature type="transmembrane region" description="Helical" evidence="16">
    <location>
        <begin position="58"/>
        <end position="83"/>
    </location>
</feature>
<evidence type="ECO:0000256" key="7">
    <source>
        <dbReference type="ARBA" id="ARBA00022989"/>
    </source>
</evidence>
<dbReference type="Gene3D" id="2.60.40.1660">
    <property type="entry name" value="Na, k-atpase alpha subunit"/>
    <property type="match status" value="1"/>
</dbReference>
<reference evidence="18 19" key="2">
    <citation type="journal article" date="2021" name="J. Hered.">
        <title>Feather Gene Expression Elucidates the Developmental Basis of Plumage Iridescence in African Starlings.</title>
        <authorList>
            <person name="Rubenstein D.R."/>
            <person name="Corvelo A."/>
            <person name="MacManes M.D."/>
            <person name="Maia R."/>
            <person name="Narzisi G."/>
            <person name="Rousaki A."/>
            <person name="Vandenabeele P."/>
            <person name="Shawkey M.D."/>
            <person name="Solomon J."/>
        </authorList>
    </citation>
    <scope>NUCLEOTIDE SEQUENCE [LARGE SCALE GENOMIC DNA]</scope>
    <source>
        <strain evidence="18">SS15</strain>
    </source>
</reference>
<evidence type="ECO:0000256" key="11">
    <source>
        <dbReference type="ARBA" id="ARBA00023180"/>
    </source>
</evidence>
<keyword evidence="10" id="KW-1015">Disulfide bond</keyword>
<dbReference type="GO" id="GO:0005637">
    <property type="term" value="C:nuclear inner membrane"/>
    <property type="evidence" value="ECO:0007669"/>
    <property type="project" value="TreeGrafter"/>
</dbReference>
<keyword evidence="5" id="KW-0375">Hydrogen ion transport</keyword>
<evidence type="ECO:0000256" key="1">
    <source>
        <dbReference type="ARBA" id="ARBA00004606"/>
    </source>
</evidence>
<evidence type="ECO:0000256" key="10">
    <source>
        <dbReference type="ARBA" id="ARBA00023157"/>
    </source>
</evidence>
<dbReference type="Proteomes" id="UP000618051">
    <property type="component" value="Unassembled WGS sequence"/>
</dbReference>
<dbReference type="Gene3D" id="1.20.5.170">
    <property type="match status" value="1"/>
</dbReference>
<comment type="subcellular location">
    <subcellularLocation>
        <location evidence="1">Membrane</location>
        <topology evidence="1">Single-pass type II membrane protein</topology>
    </subcellularLocation>
</comment>
<evidence type="ECO:0000256" key="13">
    <source>
        <dbReference type="ARBA" id="ARBA00041325"/>
    </source>
</evidence>
<dbReference type="GO" id="GO:0006813">
    <property type="term" value="P:potassium ion transport"/>
    <property type="evidence" value="ECO:0007669"/>
    <property type="project" value="InterPro"/>
</dbReference>
<dbReference type="PANTHER" id="PTHR11523">
    <property type="entry name" value="SODIUM/POTASSIUM-DEPENDENT ATPASE BETA SUBUNIT"/>
    <property type="match status" value="1"/>
</dbReference>
<keyword evidence="9 16" id="KW-0472">Membrane</keyword>
<gene>
    <name evidence="18" type="ORF">IHE44_0003193</name>
    <name evidence="17" type="ORF">IHE44_000757</name>
</gene>
<protein>
    <recommendedName>
        <fullName evidence="12">Protein ATP1B4</fullName>
    </recommendedName>
    <alternativeName>
        <fullName evidence="14">X,K-ATPase subunit beta-m</fullName>
    </alternativeName>
    <alternativeName>
        <fullName evidence="13">X/potassium-transporting ATPase subunit beta-m</fullName>
    </alternativeName>
</protein>
<organism evidence="17">
    <name type="scientific">Lamprotornis superbus</name>
    <dbReference type="NCBI Taxonomy" id="245042"/>
    <lineage>
        <taxon>Eukaryota</taxon>
        <taxon>Metazoa</taxon>
        <taxon>Chordata</taxon>
        <taxon>Craniata</taxon>
        <taxon>Vertebrata</taxon>
        <taxon>Euteleostomi</taxon>
        <taxon>Archelosauria</taxon>
        <taxon>Archosauria</taxon>
        <taxon>Dinosauria</taxon>
        <taxon>Saurischia</taxon>
        <taxon>Theropoda</taxon>
        <taxon>Coelurosauria</taxon>
        <taxon>Aves</taxon>
        <taxon>Neognathae</taxon>
        <taxon>Neoaves</taxon>
        <taxon>Telluraves</taxon>
        <taxon>Australaves</taxon>
        <taxon>Passeriformes</taxon>
        <taxon>Sturnidae</taxon>
        <taxon>Lamprotornis</taxon>
    </lineage>
</organism>
<evidence type="ECO:0000256" key="14">
    <source>
        <dbReference type="ARBA" id="ARBA00042956"/>
    </source>
</evidence>
<dbReference type="PROSITE" id="PS00390">
    <property type="entry name" value="ATPASE_NA_K_BETA_1"/>
    <property type="match status" value="1"/>
</dbReference>
<feature type="non-terminal residue" evidence="17">
    <location>
        <position position="513"/>
    </location>
</feature>
<dbReference type="GO" id="GO:0005890">
    <property type="term" value="C:sodium:potassium-exchanging ATPase complex"/>
    <property type="evidence" value="ECO:0007669"/>
    <property type="project" value="InterPro"/>
</dbReference>
<accession>A0A835TTL7</accession>
<dbReference type="NCBIfam" id="TIGR01107">
    <property type="entry name" value="Na_K_ATPase_bet"/>
    <property type="match status" value="1"/>
</dbReference>
<evidence type="ECO:0000256" key="3">
    <source>
        <dbReference type="ARBA" id="ARBA00022448"/>
    </source>
</evidence>
<dbReference type="EMBL" id="JADDUC010000106">
    <property type="protein sequence ID" value="KAG0118637.1"/>
    <property type="molecule type" value="Genomic_DNA"/>
</dbReference>
<dbReference type="EMBL" id="JADDUC020000014">
    <property type="protein sequence ID" value="KAI1234812.1"/>
    <property type="molecule type" value="Genomic_DNA"/>
</dbReference>
<dbReference type="PANTHER" id="PTHR11523:SF12">
    <property type="entry name" value="PROTEIN ATP1B4"/>
    <property type="match status" value="1"/>
</dbReference>
<dbReference type="FunFam" id="1.20.5.170:FF:000061">
    <property type="entry name" value="Sodium/potassium-transporting ATPase subunit beta"/>
    <property type="match status" value="1"/>
</dbReference>